<dbReference type="EMBL" id="CADEPM010000005">
    <property type="protein sequence ID" value="CAB3406291.1"/>
    <property type="molecule type" value="Genomic_DNA"/>
</dbReference>
<keyword evidence="3" id="KW-1185">Reference proteome</keyword>
<accession>A0A8S1F2W1</accession>
<evidence type="ECO:0000313" key="3">
    <source>
        <dbReference type="Proteomes" id="UP000494206"/>
    </source>
</evidence>
<dbReference type="Proteomes" id="UP000494206">
    <property type="component" value="Unassembled WGS sequence"/>
</dbReference>
<evidence type="ECO:0000313" key="2">
    <source>
        <dbReference type="EMBL" id="CAB3406291.1"/>
    </source>
</evidence>
<name>A0A8S1F2W1_9PELO</name>
<keyword evidence="1" id="KW-0812">Transmembrane</keyword>
<dbReference type="AlphaFoldDB" id="A0A8S1F2W1"/>
<feature type="transmembrane region" description="Helical" evidence="1">
    <location>
        <begin position="29"/>
        <end position="57"/>
    </location>
</feature>
<keyword evidence="1" id="KW-0472">Membrane</keyword>
<sequence>MFHVSVFTVAVLIMYLKLASPEFTMVKIILYALSAIIMFLSPPFTILLNFCVFLLALQRLLLYFFIDKEKLFTFSAICTTNGSPVELGIIVKILTL</sequence>
<comment type="caution">
    <text evidence="2">The sequence shown here is derived from an EMBL/GenBank/DDBJ whole genome shotgun (WGS) entry which is preliminary data.</text>
</comment>
<organism evidence="2 3">
    <name type="scientific">Caenorhabditis bovis</name>
    <dbReference type="NCBI Taxonomy" id="2654633"/>
    <lineage>
        <taxon>Eukaryota</taxon>
        <taxon>Metazoa</taxon>
        <taxon>Ecdysozoa</taxon>
        <taxon>Nematoda</taxon>
        <taxon>Chromadorea</taxon>
        <taxon>Rhabditida</taxon>
        <taxon>Rhabditina</taxon>
        <taxon>Rhabditomorpha</taxon>
        <taxon>Rhabditoidea</taxon>
        <taxon>Rhabditidae</taxon>
        <taxon>Peloderinae</taxon>
        <taxon>Caenorhabditis</taxon>
    </lineage>
</organism>
<protein>
    <submittedName>
        <fullName evidence="2">Uncharacterized protein</fullName>
    </submittedName>
</protein>
<reference evidence="2 3" key="1">
    <citation type="submission" date="2020-04" db="EMBL/GenBank/DDBJ databases">
        <authorList>
            <person name="Laetsch R D."/>
            <person name="Stevens L."/>
            <person name="Kumar S."/>
            <person name="Blaxter L. M."/>
        </authorList>
    </citation>
    <scope>NUCLEOTIDE SEQUENCE [LARGE SCALE GENOMIC DNA]</scope>
</reference>
<proteinExistence type="predicted"/>
<gene>
    <name evidence="2" type="ORF">CBOVIS_LOCUS8383</name>
</gene>
<keyword evidence="1" id="KW-1133">Transmembrane helix</keyword>
<evidence type="ECO:0000256" key="1">
    <source>
        <dbReference type="SAM" id="Phobius"/>
    </source>
</evidence>